<dbReference type="AlphaFoldDB" id="A0A6P3X6E2"/>
<dbReference type="GO" id="GO:0005634">
    <property type="term" value="C:nucleus"/>
    <property type="evidence" value="ECO:0007669"/>
    <property type="project" value="TreeGrafter"/>
</dbReference>
<dbReference type="RefSeq" id="XP_014473821.1">
    <property type="nucleotide sequence ID" value="XM_014618335.1"/>
</dbReference>
<evidence type="ECO:0000256" key="1">
    <source>
        <dbReference type="ARBA" id="ARBA00010098"/>
    </source>
</evidence>
<accession>A0A6P3X6E2</accession>
<dbReference type="KEGG" id="dqu:106743974"/>
<dbReference type="Pfam" id="PF05327">
    <property type="entry name" value="RRN3"/>
    <property type="match status" value="1"/>
</dbReference>
<comment type="similarity">
    <text evidence="1">Belongs to the RRN3 family.</text>
</comment>
<dbReference type="GeneID" id="106743974"/>
<keyword evidence="3 4" id="KW-0648">Protein biosynthesis</keyword>
<dbReference type="GO" id="GO:0006361">
    <property type="term" value="P:transcription initiation at RNA polymerase I promoter"/>
    <property type="evidence" value="ECO:0007669"/>
    <property type="project" value="InterPro"/>
</dbReference>
<gene>
    <name evidence="3 4" type="primary">LOC106743974</name>
</gene>
<evidence type="ECO:0000313" key="3">
    <source>
        <dbReference type="RefSeq" id="XP_014473820.1"/>
    </source>
</evidence>
<dbReference type="PANTHER" id="PTHR12790">
    <property type="entry name" value="TRANSCRIPTION INITIATION FACTOR IA RRN3"/>
    <property type="match status" value="1"/>
</dbReference>
<dbReference type="PANTHER" id="PTHR12790:SF0">
    <property type="entry name" value="RNA POLYMERASE I-SPECIFIC TRANSCRIPTION INITIATION FACTOR RRN3-RELATED"/>
    <property type="match status" value="1"/>
</dbReference>
<dbReference type="Proteomes" id="UP000515204">
    <property type="component" value="Unplaced"/>
</dbReference>
<dbReference type="InterPro" id="IPR007991">
    <property type="entry name" value="RNA_pol_I_trans_ini_fac_RRN3"/>
</dbReference>
<dbReference type="GO" id="GO:0001042">
    <property type="term" value="F:RNA polymerase I core binding"/>
    <property type="evidence" value="ECO:0007669"/>
    <property type="project" value="TreeGrafter"/>
</dbReference>
<evidence type="ECO:0000313" key="4">
    <source>
        <dbReference type="RefSeq" id="XP_014473821.1"/>
    </source>
</evidence>
<dbReference type="OrthoDB" id="26970at2759"/>
<dbReference type="GO" id="GO:0001181">
    <property type="term" value="F:RNA polymerase I general transcription initiation factor activity"/>
    <property type="evidence" value="ECO:0007669"/>
    <property type="project" value="InterPro"/>
</dbReference>
<name>A0A6P3X6E2_DINQU</name>
<sequence>MSVTSSRVTSLSNIIRDVSKITNQPNRIYYRPPKGFRHILCGCKFDTKKEYEGMISSFREGAIKDSDLVNFLEEIRQYITLLDCEHKMLVQTLLEIKWTDKSPDLISTYKAFIEDLVCARVEYARTVFDHLVKLFKPVVEDNREHKDKELTLQDTERLNHIHDMLSKILKVVPMSRKCLLYSIESQYPYITHSTYIHEVYLHGLLYIPYYAPYLRSDIISIVINSLALLDVNITMRKTKGYQELYDMIDNTNDDPATANNDADKAEHVQLIECTLDMCMDIFMEFIHKFCFINPIDLNKKNLKILYHDILTAFDKVLLRVDRTQYVQYIGFYFCSFKSVVEPFIDYLWKKVTDWNEAPVIRQSAVFYMSSLAASASFITSETLKSTIYRLTDWIHDYIGTDETSDSYVDLKLNNVFYSVCQAFFYLFVARYEELVRTRCDILFIQQFDIPRIISCKLNPLVVCDSKIVRNFANITKMYQLAYCDAIIEDNARKRLPIFGEQELLLPTFFPFESCVLERSKSRIAPLLISNETNNASSQLKDSQ</sequence>
<dbReference type="CTD" id="35454"/>
<dbReference type="RefSeq" id="XP_014473820.1">
    <property type="nucleotide sequence ID" value="XM_014618334.1"/>
</dbReference>
<keyword evidence="3 4" id="KW-0396">Initiation factor</keyword>
<keyword evidence="2" id="KW-1185">Reference proteome</keyword>
<reference evidence="3 4" key="1">
    <citation type="submission" date="2025-04" db="UniProtKB">
        <authorList>
            <consortium name="RefSeq"/>
        </authorList>
    </citation>
    <scope>IDENTIFICATION</scope>
</reference>
<protein>
    <submittedName>
        <fullName evidence="3 4">RNA polymerase I-specific transcription initiation factor RRN3</fullName>
    </submittedName>
</protein>
<dbReference type="GO" id="GO:0003743">
    <property type="term" value="F:translation initiation factor activity"/>
    <property type="evidence" value="ECO:0007669"/>
    <property type="project" value="UniProtKB-KW"/>
</dbReference>
<organism evidence="2 3">
    <name type="scientific">Dinoponera quadriceps</name>
    <name type="common">South American ant</name>
    <dbReference type="NCBI Taxonomy" id="609295"/>
    <lineage>
        <taxon>Eukaryota</taxon>
        <taxon>Metazoa</taxon>
        <taxon>Ecdysozoa</taxon>
        <taxon>Arthropoda</taxon>
        <taxon>Hexapoda</taxon>
        <taxon>Insecta</taxon>
        <taxon>Pterygota</taxon>
        <taxon>Neoptera</taxon>
        <taxon>Endopterygota</taxon>
        <taxon>Hymenoptera</taxon>
        <taxon>Apocrita</taxon>
        <taxon>Aculeata</taxon>
        <taxon>Formicoidea</taxon>
        <taxon>Formicidae</taxon>
        <taxon>Ponerinae</taxon>
        <taxon>Ponerini</taxon>
        <taxon>Dinoponera</taxon>
    </lineage>
</organism>
<evidence type="ECO:0000313" key="2">
    <source>
        <dbReference type="Proteomes" id="UP000515204"/>
    </source>
</evidence>
<proteinExistence type="inferred from homology"/>